<comment type="catalytic activity">
    <reaction evidence="1">
        <text>ATP + protein L-histidine = ADP + protein N-phospho-L-histidine.</text>
        <dbReference type="EC" id="2.7.13.3"/>
    </reaction>
</comment>
<dbReference type="PANTHER" id="PTHR45436:SF4">
    <property type="entry name" value="SENSOR PROTEIN PHOQ"/>
    <property type="match status" value="1"/>
</dbReference>
<evidence type="ECO:0000256" key="7">
    <source>
        <dbReference type="ARBA" id="ARBA00022777"/>
    </source>
</evidence>
<dbReference type="InterPro" id="IPR036890">
    <property type="entry name" value="HATPase_C_sf"/>
</dbReference>
<sequence>MRRLYRTRFRRNIFAGAILLVLSSLLVSSWFYYNYKKHQLIERYSAEILFDVPPTINKIVSSNIFPPLSEWERVYTERKTTTQVIMCDENNQQLWTSINIEKRNKHLKSMGITPPKIDNFCEDMNYPINSIQLVEKPSGAAFVVHTIKLHKTEYNPNGRLIFTKRVEDEVAPLKQLKYHVIFGLFGAFIILTGLIILIYKASFAPISRLEKELESIKHGKQERLERDYPEDLTSITQALNELMFQQKENEQRYRRALNDLAHSLKTRVAVSQALLDDIEEGKIHDINQQLLEMDDVIQGQLKRASLGVKGIVENATPIKPILNSLLLMFDKVHMDKGIRVEQFINNDQTLPMSKADVMEVFGNVLENAYRYAKKRIDVFINNTEEGIIITFNNDGPAVDESISETLFKRGVRADEQNPGTGLGLALCDEIVHSYKGAIWFETPSDPSMGASLKILLPYR</sequence>
<evidence type="ECO:0000256" key="5">
    <source>
        <dbReference type="ARBA" id="ARBA00022679"/>
    </source>
</evidence>
<dbReference type="EC" id="2.7.13.3" evidence="3"/>
<dbReference type="Pfam" id="PF02518">
    <property type="entry name" value="HATPase_c"/>
    <property type="match status" value="1"/>
</dbReference>
<feature type="transmembrane region" description="Helical" evidence="10">
    <location>
        <begin position="12"/>
        <end position="33"/>
    </location>
</feature>
<dbReference type="PANTHER" id="PTHR45436">
    <property type="entry name" value="SENSOR HISTIDINE KINASE YKOH"/>
    <property type="match status" value="1"/>
</dbReference>
<dbReference type="PRINTS" id="PR00344">
    <property type="entry name" value="BCTRLSENSOR"/>
</dbReference>
<dbReference type="SMART" id="SM00387">
    <property type="entry name" value="HATPase_c"/>
    <property type="match status" value="1"/>
</dbReference>
<evidence type="ECO:0000256" key="10">
    <source>
        <dbReference type="SAM" id="Phobius"/>
    </source>
</evidence>
<dbReference type="GO" id="GO:0005524">
    <property type="term" value="F:ATP binding"/>
    <property type="evidence" value="ECO:0007669"/>
    <property type="project" value="UniProtKB-KW"/>
</dbReference>
<dbReference type="GO" id="GO:0000160">
    <property type="term" value="P:phosphorelay signal transduction system"/>
    <property type="evidence" value="ECO:0007669"/>
    <property type="project" value="TreeGrafter"/>
</dbReference>
<comment type="caution">
    <text evidence="12">The sequence shown here is derived from an EMBL/GenBank/DDBJ whole genome shotgun (WGS) entry which is preliminary data.</text>
</comment>
<feature type="transmembrane region" description="Helical" evidence="10">
    <location>
        <begin position="178"/>
        <end position="199"/>
    </location>
</feature>
<dbReference type="EMBL" id="CAKMTQ010000010">
    <property type="protein sequence ID" value="CAH1524738.1"/>
    <property type="molecule type" value="Genomic_DNA"/>
</dbReference>
<evidence type="ECO:0000313" key="12">
    <source>
        <dbReference type="EMBL" id="CAH1524738.1"/>
    </source>
</evidence>
<evidence type="ECO:0000256" key="6">
    <source>
        <dbReference type="ARBA" id="ARBA00022692"/>
    </source>
</evidence>
<keyword evidence="5 12" id="KW-0808">Transferase</keyword>
<evidence type="ECO:0000256" key="2">
    <source>
        <dbReference type="ARBA" id="ARBA00004370"/>
    </source>
</evidence>
<dbReference type="PROSITE" id="PS50109">
    <property type="entry name" value="HIS_KIN"/>
    <property type="match status" value="1"/>
</dbReference>
<organism evidence="12 13">
    <name type="scientific">Vibrio owensii</name>
    <dbReference type="NCBI Taxonomy" id="696485"/>
    <lineage>
        <taxon>Bacteria</taxon>
        <taxon>Pseudomonadati</taxon>
        <taxon>Pseudomonadota</taxon>
        <taxon>Gammaproteobacteria</taxon>
        <taxon>Vibrionales</taxon>
        <taxon>Vibrionaceae</taxon>
        <taxon>Vibrio</taxon>
    </lineage>
</organism>
<dbReference type="InterPro" id="IPR003594">
    <property type="entry name" value="HATPase_dom"/>
</dbReference>
<feature type="domain" description="Histidine kinase" evidence="11">
    <location>
        <begin position="259"/>
        <end position="459"/>
    </location>
</feature>
<evidence type="ECO:0000256" key="1">
    <source>
        <dbReference type="ARBA" id="ARBA00000085"/>
    </source>
</evidence>
<evidence type="ECO:0000259" key="11">
    <source>
        <dbReference type="PROSITE" id="PS50109"/>
    </source>
</evidence>
<evidence type="ECO:0000256" key="8">
    <source>
        <dbReference type="ARBA" id="ARBA00022989"/>
    </source>
</evidence>
<keyword evidence="4" id="KW-0597">Phosphoprotein</keyword>
<dbReference type="Proteomes" id="UP001295420">
    <property type="component" value="Unassembled WGS sequence"/>
</dbReference>
<dbReference type="InterPro" id="IPR050428">
    <property type="entry name" value="TCS_sensor_his_kinase"/>
</dbReference>
<evidence type="ECO:0000256" key="3">
    <source>
        <dbReference type="ARBA" id="ARBA00012438"/>
    </source>
</evidence>
<name>A0AAU9Q2S5_9VIBR</name>
<keyword evidence="8 10" id="KW-1133">Transmembrane helix</keyword>
<evidence type="ECO:0000313" key="13">
    <source>
        <dbReference type="Proteomes" id="UP001295420"/>
    </source>
</evidence>
<protein>
    <recommendedName>
        <fullName evidence="3">histidine kinase</fullName>
        <ecNumber evidence="3">2.7.13.3</ecNumber>
    </recommendedName>
</protein>
<dbReference type="SUPFAM" id="SSF55874">
    <property type="entry name" value="ATPase domain of HSP90 chaperone/DNA topoisomerase II/histidine kinase"/>
    <property type="match status" value="1"/>
</dbReference>
<dbReference type="GO" id="GO:0005886">
    <property type="term" value="C:plasma membrane"/>
    <property type="evidence" value="ECO:0007669"/>
    <property type="project" value="TreeGrafter"/>
</dbReference>
<evidence type="ECO:0000256" key="9">
    <source>
        <dbReference type="ARBA" id="ARBA00023136"/>
    </source>
</evidence>
<accession>A0AAU9Q2S5</accession>
<proteinExistence type="predicted"/>
<gene>
    <name evidence="12" type="ORF">THF1D04_180081</name>
</gene>
<dbReference type="AlphaFoldDB" id="A0AAU9Q2S5"/>
<keyword evidence="6 10" id="KW-0812">Transmembrane</keyword>
<keyword evidence="9 10" id="KW-0472">Membrane</keyword>
<dbReference type="InterPro" id="IPR004358">
    <property type="entry name" value="Sig_transdc_His_kin-like_C"/>
</dbReference>
<dbReference type="GO" id="GO:0004673">
    <property type="term" value="F:protein histidine kinase activity"/>
    <property type="evidence" value="ECO:0007669"/>
    <property type="project" value="UniProtKB-EC"/>
</dbReference>
<dbReference type="RefSeq" id="WP_208444996.1">
    <property type="nucleotide sequence ID" value="NZ_CAKMTQ010000010.1"/>
</dbReference>
<evidence type="ECO:0000256" key="4">
    <source>
        <dbReference type="ARBA" id="ARBA00022553"/>
    </source>
</evidence>
<keyword evidence="7" id="KW-0418">Kinase</keyword>
<reference evidence="12" key="1">
    <citation type="submission" date="2022-01" db="EMBL/GenBank/DDBJ databases">
        <authorList>
            <person name="Lagorce A."/>
        </authorList>
    </citation>
    <scope>NUCLEOTIDE SEQUENCE</scope>
    <source>
        <strain evidence="12">Th15_F1_D04</strain>
    </source>
</reference>
<comment type="subcellular location">
    <subcellularLocation>
        <location evidence="2">Membrane</location>
    </subcellularLocation>
</comment>
<dbReference type="Gene3D" id="3.30.565.10">
    <property type="entry name" value="Histidine kinase-like ATPase, C-terminal domain"/>
    <property type="match status" value="1"/>
</dbReference>
<dbReference type="InterPro" id="IPR005467">
    <property type="entry name" value="His_kinase_dom"/>
</dbReference>